<keyword evidence="2" id="KW-1185">Reference proteome</keyword>
<comment type="caution">
    <text evidence="1">The sequence shown here is derived from an EMBL/GenBank/DDBJ whole genome shotgun (WGS) entry which is preliminary data.</text>
</comment>
<dbReference type="Proteomes" id="UP001215087">
    <property type="component" value="Unassembled WGS sequence"/>
</dbReference>
<protein>
    <submittedName>
        <fullName evidence="1">Uncharacterized protein</fullName>
    </submittedName>
</protein>
<proteinExistence type="predicted"/>
<name>A0ABT5UQW4_EUBLI</name>
<evidence type="ECO:0000313" key="1">
    <source>
        <dbReference type="EMBL" id="MDE1470345.1"/>
    </source>
</evidence>
<sequence>MAIPYLTSIDLNRNEILNMRIQSLGTAPASPLNGLIYYDTTTNRFLGYAGGWVDLGAVYDGEKFTTVLLNKLNGITAGATKVEKSTTNGNIKINGAETSVYTHPGSGTNPHGTNKNDVGLGNVENKSAATILNELTAAKIAEKLGFMPTQITVGADAAKGAATGSKALYIATDTKKIWLDNAANTWLQVGGQDTIAWADITGKPSTFTPPIATTSRLGGIKVGDNLTITEDGTLSAAADPARFIIKEQRYVATAGQKDFTLTNGRYNTGVGALQVFLNGIKIESNIITETSSTAFSLKLGLEAGDILLARYIQLINVEPFPVHGSEHLTGGADPIPVATASKPGLMAAADKSKLDSSYTKAQADAAISKAVNDLINGAPDALDTLNELAAATGDDPNFATTVTNALAGKVDKVAGMGLSTNDFTTALLTKLNGIEAGANKYVHPALTALTASLRKVGRDANGHVVDGGAVVKADITALGIPAQDTVYTHPPTHPASMITPDATHRFVTDAEKAIWNAQTKKYSAAIGDGTATSIVVTHSLGTQDVTVTVKEAASPYSVVLCDCQITDANKITLLFATAPASGQYRVTVVG</sequence>
<dbReference type="EMBL" id="JAQSVD010000003">
    <property type="protein sequence ID" value="MDE1470345.1"/>
    <property type="molecule type" value="Genomic_DNA"/>
</dbReference>
<organism evidence="1 2">
    <name type="scientific">Eubacterium limosum</name>
    <dbReference type="NCBI Taxonomy" id="1736"/>
    <lineage>
        <taxon>Bacteria</taxon>
        <taxon>Bacillati</taxon>
        <taxon>Bacillota</taxon>
        <taxon>Clostridia</taxon>
        <taxon>Eubacteriales</taxon>
        <taxon>Eubacteriaceae</taxon>
        <taxon>Eubacterium</taxon>
    </lineage>
</organism>
<dbReference type="RefSeq" id="WP_274702806.1">
    <property type="nucleotide sequence ID" value="NZ_JAQSVD010000003.1"/>
</dbReference>
<gene>
    <name evidence="1" type="ORF">PTZ04_08745</name>
</gene>
<evidence type="ECO:0000313" key="2">
    <source>
        <dbReference type="Proteomes" id="UP001215087"/>
    </source>
</evidence>
<accession>A0ABT5UQW4</accession>
<reference evidence="1 2" key="1">
    <citation type="submission" date="2023-02" db="EMBL/GenBank/DDBJ databases">
        <title>Comparative genome analysis of Eubacterium limosum species.</title>
        <authorList>
            <person name="Bak J.E."/>
        </authorList>
    </citation>
    <scope>NUCLEOTIDE SEQUENCE [LARGE SCALE GENOMIC DNA]</scope>
    <source>
        <strain evidence="1 2">KGMB01548</strain>
    </source>
</reference>